<dbReference type="GO" id="GO:0003677">
    <property type="term" value="F:DNA binding"/>
    <property type="evidence" value="ECO:0007669"/>
    <property type="project" value="UniProtKB-KW"/>
</dbReference>
<dbReference type="CDD" id="cd00093">
    <property type="entry name" value="HTH_XRE"/>
    <property type="match status" value="1"/>
</dbReference>
<dbReference type="PROSITE" id="PS50943">
    <property type="entry name" value="HTH_CROC1"/>
    <property type="match status" value="1"/>
</dbReference>
<reference evidence="3" key="1">
    <citation type="submission" date="2022-08" db="EMBL/GenBank/DDBJ databases">
        <title>The genomic sequence of strain Paenibacillus sp. SCIV0701.</title>
        <authorList>
            <person name="Zhao H."/>
        </authorList>
    </citation>
    <scope>NUCLEOTIDE SEQUENCE</scope>
    <source>
        <strain evidence="3">SCIV0701</strain>
    </source>
</reference>
<dbReference type="Gene3D" id="1.25.40.10">
    <property type="entry name" value="Tetratricopeptide repeat domain"/>
    <property type="match status" value="1"/>
</dbReference>
<dbReference type="SUPFAM" id="SSF48452">
    <property type="entry name" value="TPR-like"/>
    <property type="match status" value="1"/>
</dbReference>
<dbReference type="PANTHER" id="PTHR46558:SF11">
    <property type="entry name" value="HTH-TYPE TRANSCRIPTIONAL REGULATOR XRE"/>
    <property type="match status" value="1"/>
</dbReference>
<dbReference type="InterPro" id="IPR011990">
    <property type="entry name" value="TPR-like_helical_dom_sf"/>
</dbReference>
<dbReference type="Pfam" id="PF01381">
    <property type="entry name" value="HTH_3"/>
    <property type="match status" value="1"/>
</dbReference>
<dbReference type="InterPro" id="IPR010982">
    <property type="entry name" value="Lambda_DNA-bd_dom_sf"/>
</dbReference>
<comment type="caution">
    <text evidence="3">The sequence shown here is derived from an EMBL/GenBank/DDBJ whole genome shotgun (WGS) entry which is preliminary data.</text>
</comment>
<dbReference type="EMBL" id="JANIPJ010000006">
    <property type="protein sequence ID" value="MCR2804271.1"/>
    <property type="molecule type" value="Genomic_DNA"/>
</dbReference>
<feature type="domain" description="HTH cro/C1-type" evidence="2">
    <location>
        <begin position="9"/>
        <end position="63"/>
    </location>
</feature>
<gene>
    <name evidence="3" type="ORF">NQZ67_10295</name>
</gene>
<keyword evidence="4" id="KW-1185">Reference proteome</keyword>
<sequence length="370" mass="42297">MKLNIGSKITNLRKEKSITQEQLANAVGVSIAAVSKWECGNTYPDISLLPEIASFFTVSVDALLDYKVEPKNAQDYRDRLKEITIVHDFHTGLPLAEEALKKYPNDFEILLQMGHLTFSQGTSSDSPDRETVLKSIDYFNKALSVQTSDSTIKKEYIEQIIAFAYDSIREFDKAIAILEKNNTKGCFDPEIANFMMKKGDIREAKSKLQHYLWHTAFGFGMVTEPLKKCFRKENNLHYVVALQKLHATFLQSFIHETPNYCDLICSWSFMDLAESQAEIEDTEGMWDSIKQSVYHSVRFDQNPSYSMESIKFMEDSKGMMGNNSSQNACQGTINRLKKVFPQYQSDERMIAFIQDLETAATDKVHTGIWK</sequence>
<evidence type="ECO:0000256" key="1">
    <source>
        <dbReference type="ARBA" id="ARBA00023125"/>
    </source>
</evidence>
<evidence type="ECO:0000313" key="4">
    <source>
        <dbReference type="Proteomes" id="UP001141950"/>
    </source>
</evidence>
<dbReference type="RefSeq" id="WP_257445176.1">
    <property type="nucleotide sequence ID" value="NZ_JANIPJ010000006.1"/>
</dbReference>
<keyword evidence="1" id="KW-0238">DNA-binding</keyword>
<accession>A0A9X2MR68</accession>
<dbReference type="Proteomes" id="UP001141950">
    <property type="component" value="Unassembled WGS sequence"/>
</dbReference>
<dbReference type="Gene3D" id="1.10.260.40">
    <property type="entry name" value="lambda repressor-like DNA-binding domains"/>
    <property type="match status" value="1"/>
</dbReference>
<name>A0A9X2MR68_9BACL</name>
<dbReference type="SUPFAM" id="SSF47413">
    <property type="entry name" value="lambda repressor-like DNA-binding domains"/>
    <property type="match status" value="1"/>
</dbReference>
<dbReference type="PANTHER" id="PTHR46558">
    <property type="entry name" value="TRACRIPTIONAL REGULATORY PROTEIN-RELATED-RELATED"/>
    <property type="match status" value="1"/>
</dbReference>
<organism evidence="3 4">
    <name type="scientific">Paenibacillus soyae</name>
    <dbReference type="NCBI Taxonomy" id="2969249"/>
    <lineage>
        <taxon>Bacteria</taxon>
        <taxon>Bacillati</taxon>
        <taxon>Bacillota</taxon>
        <taxon>Bacilli</taxon>
        <taxon>Bacillales</taxon>
        <taxon>Paenibacillaceae</taxon>
        <taxon>Paenibacillus</taxon>
    </lineage>
</organism>
<dbReference type="SMART" id="SM00530">
    <property type="entry name" value="HTH_XRE"/>
    <property type="match status" value="1"/>
</dbReference>
<dbReference type="AlphaFoldDB" id="A0A9X2MR68"/>
<dbReference type="InterPro" id="IPR001387">
    <property type="entry name" value="Cro/C1-type_HTH"/>
</dbReference>
<proteinExistence type="predicted"/>
<protein>
    <submittedName>
        <fullName evidence="3">Helix-turn-helix domain-containing protein</fullName>
    </submittedName>
</protein>
<evidence type="ECO:0000259" key="2">
    <source>
        <dbReference type="PROSITE" id="PS50943"/>
    </source>
</evidence>
<evidence type="ECO:0000313" key="3">
    <source>
        <dbReference type="EMBL" id="MCR2804271.1"/>
    </source>
</evidence>